<name>A0A7C3SNN1_9BACT</name>
<dbReference type="AlphaFoldDB" id="A0A7C3SNN1"/>
<accession>A0A7C3SNN1</accession>
<organism evidence="2">
    <name type="scientific">Dictyoglomus turgidum</name>
    <dbReference type="NCBI Taxonomy" id="513050"/>
    <lineage>
        <taxon>Bacteria</taxon>
        <taxon>Pseudomonadati</taxon>
        <taxon>Dictyoglomota</taxon>
        <taxon>Dictyoglomia</taxon>
        <taxon>Dictyoglomales</taxon>
        <taxon>Dictyoglomaceae</taxon>
        <taxon>Dictyoglomus</taxon>
    </lineage>
</organism>
<dbReference type="EMBL" id="DTGA01000124">
    <property type="protein sequence ID" value="HGB31263.1"/>
    <property type="molecule type" value="Genomic_DNA"/>
</dbReference>
<feature type="compositionally biased region" description="Basic and acidic residues" evidence="1">
    <location>
        <begin position="62"/>
        <end position="72"/>
    </location>
</feature>
<feature type="region of interest" description="Disordered" evidence="1">
    <location>
        <begin position="52"/>
        <end position="72"/>
    </location>
</feature>
<comment type="caution">
    <text evidence="2">The sequence shown here is derived from an EMBL/GenBank/DDBJ whole genome shotgun (WGS) entry which is preliminary data.</text>
</comment>
<sequence length="72" mass="8607">MNSDKVEKCWRCGKPIPEGSGLRYFCSIDCMNEYKKDQDRINADNEKRYGCIKSKKKYPKGNNREDRRKVRK</sequence>
<evidence type="ECO:0000313" key="2">
    <source>
        <dbReference type="EMBL" id="HGB31263.1"/>
    </source>
</evidence>
<gene>
    <name evidence="2" type="ORF">ENV35_05245</name>
</gene>
<protein>
    <submittedName>
        <fullName evidence="2">DUF2116 family Zn-ribbon domain-containing protein</fullName>
    </submittedName>
</protein>
<evidence type="ECO:0000256" key="1">
    <source>
        <dbReference type="SAM" id="MobiDB-lite"/>
    </source>
</evidence>
<reference evidence="2" key="1">
    <citation type="journal article" date="2020" name="mSystems">
        <title>Genome- and Community-Level Interaction Insights into Carbon Utilization and Element Cycling Functions of Hydrothermarchaeota in Hydrothermal Sediment.</title>
        <authorList>
            <person name="Zhou Z."/>
            <person name="Liu Y."/>
            <person name="Xu W."/>
            <person name="Pan J."/>
            <person name="Luo Z.H."/>
            <person name="Li M."/>
        </authorList>
    </citation>
    <scope>NUCLEOTIDE SEQUENCE [LARGE SCALE GENOMIC DNA]</scope>
    <source>
        <strain evidence="2">SpSt-751</strain>
    </source>
</reference>
<proteinExistence type="predicted"/>